<evidence type="ECO:0000256" key="8">
    <source>
        <dbReference type="ARBA" id="ARBA00051245"/>
    </source>
</evidence>
<dbReference type="FunFam" id="3.40.50.300:FF:000527">
    <property type="entry name" value="Tyrosine-protein kinase etk"/>
    <property type="match status" value="1"/>
</dbReference>
<dbReference type="GO" id="GO:0004715">
    <property type="term" value="F:non-membrane spanning protein tyrosine kinase activity"/>
    <property type="evidence" value="ECO:0007669"/>
    <property type="project" value="UniProtKB-EC"/>
</dbReference>
<evidence type="ECO:0000256" key="6">
    <source>
        <dbReference type="ARBA" id="ARBA00022840"/>
    </source>
</evidence>
<dbReference type="PATRIC" id="fig|1316928.3.peg.3781"/>
<evidence type="ECO:0000256" key="7">
    <source>
        <dbReference type="ARBA" id="ARBA00023137"/>
    </source>
</evidence>
<dbReference type="EMBL" id="AQPW01000029">
    <property type="protein sequence ID" value="EON31179.1"/>
    <property type="molecule type" value="Genomic_DNA"/>
</dbReference>
<keyword evidence="4" id="KW-0547">Nucleotide-binding</keyword>
<dbReference type="InterPro" id="IPR027417">
    <property type="entry name" value="P-loop_NTPase"/>
</dbReference>
<accession>R7Y679</accession>
<proteinExistence type="inferred from homology"/>
<name>R7Y679_9ACTN</name>
<dbReference type="CDD" id="cd05387">
    <property type="entry name" value="BY-kinase"/>
    <property type="match status" value="1"/>
</dbReference>
<dbReference type="GO" id="GO:0005886">
    <property type="term" value="C:plasma membrane"/>
    <property type="evidence" value="ECO:0007669"/>
    <property type="project" value="TreeGrafter"/>
</dbReference>
<dbReference type="Gene3D" id="3.40.50.300">
    <property type="entry name" value="P-loop containing nucleotide triphosphate hydrolases"/>
    <property type="match status" value="1"/>
</dbReference>
<protein>
    <recommendedName>
        <fullName evidence="2">non-specific protein-tyrosine kinase</fullName>
        <ecNumber evidence="2">2.7.10.2</ecNumber>
    </recommendedName>
</protein>
<comment type="similarity">
    <text evidence="1">Belongs to the CpsD/CapB family.</text>
</comment>
<gene>
    <name evidence="10" type="ORF">GTC6_18723</name>
</gene>
<dbReference type="PANTHER" id="PTHR32309:SF13">
    <property type="entry name" value="FERRIC ENTEROBACTIN TRANSPORT PROTEIN FEPE"/>
    <property type="match status" value="1"/>
</dbReference>
<dbReference type="InterPro" id="IPR005702">
    <property type="entry name" value="Wzc-like_C"/>
</dbReference>
<evidence type="ECO:0000256" key="5">
    <source>
        <dbReference type="ARBA" id="ARBA00022777"/>
    </source>
</evidence>
<dbReference type="SUPFAM" id="SSF52540">
    <property type="entry name" value="P-loop containing nucleoside triphosphate hydrolases"/>
    <property type="match status" value="1"/>
</dbReference>
<keyword evidence="7" id="KW-0829">Tyrosine-protein kinase</keyword>
<evidence type="ECO:0000256" key="1">
    <source>
        <dbReference type="ARBA" id="ARBA00007316"/>
    </source>
</evidence>
<evidence type="ECO:0000256" key="3">
    <source>
        <dbReference type="ARBA" id="ARBA00022679"/>
    </source>
</evidence>
<evidence type="ECO:0000259" key="9">
    <source>
        <dbReference type="Pfam" id="PF13614"/>
    </source>
</evidence>
<keyword evidence="6" id="KW-0067">ATP-binding</keyword>
<dbReference type="Pfam" id="PF13614">
    <property type="entry name" value="AAA_31"/>
    <property type="match status" value="1"/>
</dbReference>
<evidence type="ECO:0000313" key="10">
    <source>
        <dbReference type="EMBL" id="EON31179.1"/>
    </source>
</evidence>
<dbReference type="EC" id="2.7.10.2" evidence="2"/>
<evidence type="ECO:0000256" key="2">
    <source>
        <dbReference type="ARBA" id="ARBA00011903"/>
    </source>
</evidence>
<evidence type="ECO:0000256" key="4">
    <source>
        <dbReference type="ARBA" id="ARBA00022741"/>
    </source>
</evidence>
<keyword evidence="3" id="KW-0808">Transferase</keyword>
<organism evidence="10 11">
    <name type="scientific">Gordonia terrae C-6</name>
    <dbReference type="NCBI Taxonomy" id="1316928"/>
    <lineage>
        <taxon>Bacteria</taxon>
        <taxon>Bacillati</taxon>
        <taxon>Actinomycetota</taxon>
        <taxon>Actinomycetes</taxon>
        <taxon>Mycobacteriales</taxon>
        <taxon>Gordoniaceae</taxon>
        <taxon>Gordonia</taxon>
    </lineage>
</organism>
<keyword evidence="5" id="KW-0418">Kinase</keyword>
<reference evidence="10 11" key="1">
    <citation type="journal article" date="2013" name="Genome Announc.">
        <title>Draft Genome Sequence of a Benzothiophene-Desulfurizing Bacterium, Gordona terrae Strain C-6.</title>
        <authorList>
            <person name="Wang W."/>
            <person name="Ma T."/>
            <person name="Ren Y."/>
            <person name="Li G."/>
        </authorList>
    </citation>
    <scope>NUCLEOTIDE SEQUENCE [LARGE SCALE GENOMIC DNA]</scope>
    <source>
        <strain evidence="10 11">C-6</strain>
    </source>
</reference>
<dbReference type="InterPro" id="IPR050445">
    <property type="entry name" value="Bact_polysacc_biosynth/exp"/>
</dbReference>
<dbReference type="Proteomes" id="UP000013569">
    <property type="component" value="Unassembled WGS sequence"/>
</dbReference>
<dbReference type="InterPro" id="IPR025669">
    <property type="entry name" value="AAA_dom"/>
</dbReference>
<sequence length="265" mass="27902">MFGRSRLGTRIRDEGDLDDAIGVHSLGVVASDGAFADRSLIDFRAGGSSTAEQFRKIRTNLTFANVDNSVRKILISSPSQSEGKTTTSLNLAASLAELGKSVVLVDADLRRPAVASRLQAVSPDIGLTDYLRGSAPVGDVLQRSGVGGFDVLAAGALPPNPAELLGSRRTGQLLDELCELYDYVLVDSPPVLPVTDAVVVSQWVDGGIIVVRAGGTTRQELVASLAQLHASRVSILGVVLNGVNLKARDNRYGYYAQASREGVTA</sequence>
<comment type="catalytic activity">
    <reaction evidence="8">
        <text>L-tyrosyl-[protein] + ATP = O-phospho-L-tyrosyl-[protein] + ADP + H(+)</text>
        <dbReference type="Rhea" id="RHEA:10596"/>
        <dbReference type="Rhea" id="RHEA-COMP:10136"/>
        <dbReference type="Rhea" id="RHEA-COMP:20101"/>
        <dbReference type="ChEBI" id="CHEBI:15378"/>
        <dbReference type="ChEBI" id="CHEBI:30616"/>
        <dbReference type="ChEBI" id="CHEBI:46858"/>
        <dbReference type="ChEBI" id="CHEBI:61978"/>
        <dbReference type="ChEBI" id="CHEBI:456216"/>
        <dbReference type="EC" id="2.7.10.2"/>
    </reaction>
</comment>
<dbReference type="PANTHER" id="PTHR32309">
    <property type="entry name" value="TYROSINE-PROTEIN KINASE"/>
    <property type="match status" value="1"/>
</dbReference>
<dbReference type="AlphaFoldDB" id="R7Y679"/>
<feature type="domain" description="AAA" evidence="9">
    <location>
        <begin position="82"/>
        <end position="196"/>
    </location>
</feature>
<dbReference type="GO" id="GO:0042802">
    <property type="term" value="F:identical protein binding"/>
    <property type="evidence" value="ECO:0007669"/>
    <property type="project" value="UniProtKB-ARBA"/>
</dbReference>
<evidence type="ECO:0000313" key="11">
    <source>
        <dbReference type="Proteomes" id="UP000013569"/>
    </source>
</evidence>
<dbReference type="NCBIfam" id="TIGR01007">
    <property type="entry name" value="eps_fam"/>
    <property type="match status" value="1"/>
</dbReference>
<comment type="caution">
    <text evidence="10">The sequence shown here is derived from an EMBL/GenBank/DDBJ whole genome shotgun (WGS) entry which is preliminary data.</text>
</comment>
<dbReference type="GO" id="GO:0005524">
    <property type="term" value="F:ATP binding"/>
    <property type="evidence" value="ECO:0007669"/>
    <property type="project" value="UniProtKB-KW"/>
</dbReference>